<dbReference type="KEGG" id="cmah:C1I91_19475"/>
<evidence type="ECO:0000259" key="1">
    <source>
        <dbReference type="Pfam" id="PF13556"/>
    </source>
</evidence>
<sequence length="426" mass="49378">MHYNFLEVICMTYNIEETSLIDHITSQLFQAFISGKSLDSIVNLSASLMERPIIVIDLSYKVLAYSKSVQINDKIWIEYLEKGYCPYEFIAKVNSLHSVRLGKERDGAYVVPCPESDNEKLIHKIKADNRYVGNILLISPTSKIKNIDYELIAIVSKIISLILNKKTICTSSKEVIRESFIYDLLERKYKDINELSEHMKIAGISLPKHLCILEFDISSYDGTELSDNLQSKLNYFNIFNSVYYNNAIIAIADKKNIENITSSINKYLVIDNIFLGISKDFTDVLQCRKHYLQAHTALSIGRMINPERNIIYYHDIQYYTLLPSHDMVKNPLEYCHPALITLLEYDKNHSSDLYSTLYSYILNDGNIQNTAKDLYIHRNTVRYKIKKIVALTHIDFSKIEEISNIFISYRVMKYYDYPQKTLSGSD</sequence>
<dbReference type="Gene3D" id="1.10.10.2840">
    <property type="entry name" value="PucR C-terminal helix-turn-helix domain"/>
    <property type="match status" value="1"/>
</dbReference>
<evidence type="ECO:0000313" key="3">
    <source>
        <dbReference type="Proteomes" id="UP000286268"/>
    </source>
</evidence>
<feature type="domain" description="PucR C-terminal helix-turn-helix" evidence="1">
    <location>
        <begin position="353"/>
        <end position="410"/>
    </location>
</feature>
<dbReference type="PANTHER" id="PTHR33744:SF1">
    <property type="entry name" value="DNA-BINDING TRANSCRIPTIONAL ACTIVATOR ADER"/>
    <property type="match status" value="1"/>
</dbReference>
<dbReference type="AlphaFoldDB" id="A0A410DXB6"/>
<keyword evidence="3" id="KW-1185">Reference proteome</keyword>
<dbReference type="Pfam" id="PF13556">
    <property type="entry name" value="HTH_30"/>
    <property type="match status" value="1"/>
</dbReference>
<reference evidence="2 3" key="1">
    <citation type="submission" date="2018-01" db="EMBL/GenBank/DDBJ databases">
        <title>Genome Sequencing and Assembly of Anaerobacter polyendosporus strain CT4.</title>
        <authorList>
            <person name="Tachaapaikoon C."/>
            <person name="Sutheeworapong S."/>
            <person name="Jenjaroenpun P."/>
            <person name="Wongsurawat T."/>
            <person name="Nookeaw I."/>
            <person name="Cheawchanlertfa P."/>
            <person name="Kosugi A."/>
            <person name="Cheevadhanarak S."/>
            <person name="Ratanakhanokchai K."/>
        </authorList>
    </citation>
    <scope>NUCLEOTIDE SEQUENCE [LARGE SCALE GENOMIC DNA]</scope>
    <source>
        <strain evidence="2 3">CT4</strain>
    </source>
</reference>
<gene>
    <name evidence="2" type="ORF">C1I91_19475</name>
</gene>
<dbReference type="InterPro" id="IPR025736">
    <property type="entry name" value="PucR_C-HTH_dom"/>
</dbReference>
<dbReference type="InterPro" id="IPR042070">
    <property type="entry name" value="PucR_C-HTH_sf"/>
</dbReference>
<accession>A0A410DXB6</accession>
<dbReference type="InterPro" id="IPR051448">
    <property type="entry name" value="CdaR-like_regulators"/>
</dbReference>
<organism evidence="2 3">
    <name type="scientific">Clostridium manihotivorum</name>
    <dbReference type="NCBI Taxonomy" id="2320868"/>
    <lineage>
        <taxon>Bacteria</taxon>
        <taxon>Bacillati</taxon>
        <taxon>Bacillota</taxon>
        <taxon>Clostridia</taxon>
        <taxon>Eubacteriales</taxon>
        <taxon>Clostridiaceae</taxon>
        <taxon>Clostridium</taxon>
    </lineage>
</organism>
<evidence type="ECO:0000313" key="2">
    <source>
        <dbReference type="EMBL" id="QAA33640.1"/>
    </source>
</evidence>
<proteinExistence type="predicted"/>
<dbReference type="PANTHER" id="PTHR33744">
    <property type="entry name" value="CARBOHYDRATE DIACID REGULATOR"/>
    <property type="match status" value="1"/>
</dbReference>
<dbReference type="OrthoDB" id="212459at2"/>
<dbReference type="EMBL" id="CP025746">
    <property type="protein sequence ID" value="QAA33640.1"/>
    <property type="molecule type" value="Genomic_DNA"/>
</dbReference>
<name>A0A410DXB6_9CLOT</name>
<dbReference type="Proteomes" id="UP000286268">
    <property type="component" value="Chromosome"/>
</dbReference>
<protein>
    <recommendedName>
        <fullName evidence="1">PucR C-terminal helix-turn-helix domain-containing protein</fullName>
    </recommendedName>
</protein>